<reference evidence="1 2" key="2">
    <citation type="submission" date="2019-07" db="EMBL/GenBank/DDBJ databases">
        <title>Investigation of anaerobic lignin degradation for improved lignocellulosic biofuels.</title>
        <authorList>
            <person name="Deangelis K.PhD."/>
        </authorList>
    </citation>
    <scope>NUCLEOTIDE SEQUENCE [LARGE SCALE GENOMIC DNA]</scope>
    <source>
        <strain evidence="1 2">106R</strain>
    </source>
</reference>
<proteinExistence type="predicted"/>
<evidence type="ECO:0000313" key="1">
    <source>
        <dbReference type="EMBL" id="TQI85682.1"/>
    </source>
</evidence>
<comment type="caution">
    <text evidence="1">The sequence shown here is derived from an EMBL/GenBank/DDBJ whole genome shotgun (WGS) entry which is preliminary data.</text>
</comment>
<evidence type="ECO:0000313" key="2">
    <source>
        <dbReference type="Proteomes" id="UP000320710"/>
    </source>
</evidence>
<sequence length="140" mass="15851">MTLTTERQQFAEQNEMSMDFVNWFFDKKKDGCGNAWFIMAAAMWEGWKGQAANREAQPVALDVIAKFKEWNTGFPVEKFKADYVIGWVLANYYAPPAPAVPPEASPDDIPQEHNINKYSGITWAAAWNACRAAMLKGERP</sequence>
<gene>
    <name evidence="1" type="ORF">FHU12_3253</name>
</gene>
<protein>
    <submittedName>
        <fullName evidence="1">Uncharacterized protein</fullName>
    </submittedName>
</protein>
<reference evidence="1 2" key="1">
    <citation type="submission" date="2019-06" db="EMBL/GenBank/DDBJ databases">
        <authorList>
            <person name="Deangelis K."/>
            <person name="Huntemann M."/>
            <person name="Clum A."/>
            <person name="Pillay M."/>
            <person name="Palaniappan K."/>
            <person name="Varghese N."/>
            <person name="Mikhailova N."/>
            <person name="Stamatis D."/>
            <person name="Reddy T."/>
            <person name="Daum C."/>
            <person name="Shapiro N."/>
            <person name="Ivanova N."/>
            <person name="Kyrpides N."/>
            <person name="Woyke T."/>
        </authorList>
    </citation>
    <scope>NUCLEOTIDE SEQUENCE [LARGE SCALE GENOMIC DNA]</scope>
    <source>
        <strain evidence="1 2">106R</strain>
    </source>
</reference>
<dbReference type="AlphaFoldDB" id="A0AA46K789"/>
<accession>A0AA46K789</accession>
<name>A0AA46K789_SERMA</name>
<dbReference type="Proteomes" id="UP000320710">
    <property type="component" value="Unassembled WGS sequence"/>
</dbReference>
<dbReference type="EMBL" id="VFMJ01000001">
    <property type="protein sequence ID" value="TQI85682.1"/>
    <property type="molecule type" value="Genomic_DNA"/>
</dbReference>
<dbReference type="RefSeq" id="WP_141970509.1">
    <property type="nucleotide sequence ID" value="NZ_VFMJ01000001.1"/>
</dbReference>
<organism evidence="1 2">
    <name type="scientific">Serratia marcescens</name>
    <dbReference type="NCBI Taxonomy" id="615"/>
    <lineage>
        <taxon>Bacteria</taxon>
        <taxon>Pseudomonadati</taxon>
        <taxon>Pseudomonadota</taxon>
        <taxon>Gammaproteobacteria</taxon>
        <taxon>Enterobacterales</taxon>
        <taxon>Yersiniaceae</taxon>
        <taxon>Serratia</taxon>
    </lineage>
</organism>